<keyword evidence="4" id="KW-0967">Endosome</keyword>
<proteinExistence type="inferred from homology"/>
<feature type="domain" description="UDENN" evidence="5">
    <location>
        <begin position="1"/>
        <end position="353"/>
    </location>
</feature>
<dbReference type="InterPro" id="IPR042431">
    <property type="entry name" value="FAM45"/>
</dbReference>
<reference evidence="7" key="1">
    <citation type="submission" date="2025-08" db="UniProtKB">
        <authorList>
            <consortium name="RefSeq"/>
        </authorList>
    </citation>
    <scope>IDENTIFICATION</scope>
    <source>
        <tissue evidence="7">Testes</tissue>
    </source>
</reference>
<dbReference type="InterPro" id="IPR037516">
    <property type="entry name" value="Tripartite_DENN"/>
</dbReference>
<comment type="subcellular location">
    <subcellularLocation>
        <location evidence="1">Late endosome</location>
    </subcellularLocation>
</comment>
<evidence type="ECO:0000313" key="6">
    <source>
        <dbReference type="Proteomes" id="UP000694865"/>
    </source>
</evidence>
<dbReference type="PANTHER" id="PTHR28544">
    <property type="entry name" value="PROTEIN FAM45A-RELATED"/>
    <property type="match status" value="1"/>
</dbReference>
<dbReference type="PANTHER" id="PTHR28544:SF1">
    <property type="entry name" value="DENN DOMAIN-CONTAINING PROTEIN 10-RELATED"/>
    <property type="match status" value="1"/>
</dbReference>
<dbReference type="RefSeq" id="XP_002738397.1">
    <property type="nucleotide sequence ID" value="XM_002738351.2"/>
</dbReference>
<evidence type="ECO:0000256" key="4">
    <source>
        <dbReference type="ARBA" id="ARBA00022753"/>
    </source>
</evidence>
<dbReference type="InterPro" id="IPR043153">
    <property type="entry name" value="DENN_C"/>
</dbReference>
<protein>
    <submittedName>
        <fullName evidence="7">Protein FAM45A-like</fullName>
    </submittedName>
</protein>
<dbReference type="Proteomes" id="UP000694865">
    <property type="component" value="Unplaced"/>
</dbReference>
<evidence type="ECO:0000256" key="3">
    <source>
        <dbReference type="ARBA" id="ARBA00022658"/>
    </source>
</evidence>
<keyword evidence="6" id="KW-1185">Reference proteome</keyword>
<evidence type="ECO:0000256" key="1">
    <source>
        <dbReference type="ARBA" id="ARBA00004603"/>
    </source>
</evidence>
<comment type="similarity">
    <text evidence="2">Belongs to the DENND10 family.</text>
</comment>
<dbReference type="Pfam" id="PF08616">
    <property type="entry name" value="SPA"/>
    <property type="match status" value="1"/>
</dbReference>
<gene>
    <name evidence="7" type="primary">LOC100376281</name>
</gene>
<sequence length="353" mass="40273">MAVLTELQGVGLIEKDTNSDVLWTWSYPSISGEKRDLLMKKCCLKRDSNEVIQLVFGQHGRQWYYIYTTEVEDIPVLSRVKYFSLVLLSKDYNPEKYKTLCQILSKLFLETGNPATMLQGYLSVLTKGSCTCVDNGTFAVEDHDARKSYIASSIKDVIRVFGVETILIYTALILKKRVAVYHSKLEELLQFTRALPTLVWHRQNWNILYPYVHLDEEELTDVKSTTNTYIIGSLDSTLETRNDLYDIFINVPHNEIIVATHVKESFNMGKIHKDIAQLMVQSAQDEDKSDQQIIKEIAVKTKDLINNLKTLATPSEDGGTPKITLEALQERQMPPAMENFLFNLAAAEGFVQF</sequence>
<name>A0ABM0GVR6_SACKO</name>
<evidence type="ECO:0000313" key="7">
    <source>
        <dbReference type="RefSeq" id="XP_002738397.1"/>
    </source>
</evidence>
<dbReference type="GeneID" id="100376281"/>
<evidence type="ECO:0000259" key="5">
    <source>
        <dbReference type="PROSITE" id="PS50211"/>
    </source>
</evidence>
<dbReference type="PROSITE" id="PS50211">
    <property type="entry name" value="DENN"/>
    <property type="match status" value="1"/>
</dbReference>
<organism evidence="6 7">
    <name type="scientific">Saccoglossus kowalevskii</name>
    <name type="common">Acorn worm</name>
    <dbReference type="NCBI Taxonomy" id="10224"/>
    <lineage>
        <taxon>Eukaryota</taxon>
        <taxon>Metazoa</taxon>
        <taxon>Hemichordata</taxon>
        <taxon>Enteropneusta</taxon>
        <taxon>Harrimaniidae</taxon>
        <taxon>Saccoglossus</taxon>
    </lineage>
</organism>
<evidence type="ECO:0000256" key="2">
    <source>
        <dbReference type="ARBA" id="ARBA00008641"/>
    </source>
</evidence>
<dbReference type="Gene3D" id="3.40.50.11500">
    <property type="match status" value="1"/>
</dbReference>
<keyword evidence="3" id="KW-0344">Guanine-nucleotide releasing factor</keyword>
<accession>A0ABM0GVR6</accession>